<organism evidence="1 2">
    <name type="scientific">Catenuloplanes niger</name>
    <dbReference type="NCBI Taxonomy" id="587534"/>
    <lineage>
        <taxon>Bacteria</taxon>
        <taxon>Bacillati</taxon>
        <taxon>Actinomycetota</taxon>
        <taxon>Actinomycetes</taxon>
        <taxon>Micromonosporales</taxon>
        <taxon>Micromonosporaceae</taxon>
        <taxon>Catenuloplanes</taxon>
    </lineage>
</organism>
<gene>
    <name evidence="1" type="ORF">J2S44_008453</name>
</gene>
<dbReference type="InterPro" id="IPR032710">
    <property type="entry name" value="NTF2-like_dom_sf"/>
</dbReference>
<comment type="caution">
    <text evidence="1">The sequence shown here is derived from an EMBL/GenBank/DDBJ whole genome shotgun (WGS) entry which is preliminary data.</text>
</comment>
<evidence type="ECO:0000313" key="1">
    <source>
        <dbReference type="EMBL" id="MDR7328203.1"/>
    </source>
</evidence>
<dbReference type="Proteomes" id="UP001183629">
    <property type="component" value="Unassembled WGS sequence"/>
</dbReference>
<proteinExistence type="predicted"/>
<reference evidence="1 2" key="1">
    <citation type="submission" date="2023-07" db="EMBL/GenBank/DDBJ databases">
        <title>Sequencing the genomes of 1000 actinobacteria strains.</title>
        <authorList>
            <person name="Klenk H.-P."/>
        </authorList>
    </citation>
    <scope>NUCLEOTIDE SEQUENCE [LARGE SCALE GENOMIC DNA]</scope>
    <source>
        <strain evidence="1 2">DSM 44711</strain>
    </source>
</reference>
<dbReference type="Gene3D" id="3.10.450.50">
    <property type="match status" value="1"/>
</dbReference>
<dbReference type="RefSeq" id="WP_310429199.1">
    <property type="nucleotide sequence ID" value="NZ_JAVDYC010000001.1"/>
</dbReference>
<dbReference type="InterPro" id="IPR009959">
    <property type="entry name" value="Cyclase_SnoaL-like"/>
</dbReference>
<evidence type="ECO:0000313" key="2">
    <source>
        <dbReference type="Proteomes" id="UP001183629"/>
    </source>
</evidence>
<dbReference type="Pfam" id="PF07366">
    <property type="entry name" value="SnoaL"/>
    <property type="match status" value="1"/>
</dbReference>
<dbReference type="GO" id="GO:0030638">
    <property type="term" value="P:polyketide metabolic process"/>
    <property type="evidence" value="ECO:0007669"/>
    <property type="project" value="InterPro"/>
</dbReference>
<protein>
    <submittedName>
        <fullName evidence="1">Steroid delta-isomerase-like uncharacterized protein</fullName>
    </submittedName>
</protein>
<name>A0AAE3ZY80_9ACTN</name>
<dbReference type="EMBL" id="JAVDYC010000001">
    <property type="protein sequence ID" value="MDR7328203.1"/>
    <property type="molecule type" value="Genomic_DNA"/>
</dbReference>
<keyword evidence="2" id="KW-1185">Reference proteome</keyword>
<sequence>MESHAALMTRAFETLTRDGVDAAATLLTDDFIANIPGLPTPLHGREAWAAGVRQMLAAFPDLRITIEDTITQDDRIAVRARFHGTHTGPFQGIPASHRPVSFGSIEIYRIRDALIAEEWVSPDMLSLMRQIT</sequence>
<dbReference type="AlphaFoldDB" id="A0AAE3ZY80"/>
<dbReference type="PANTHER" id="PTHR38436:SF1">
    <property type="entry name" value="ESTER CYCLASE"/>
    <property type="match status" value="1"/>
</dbReference>
<accession>A0AAE3ZY80</accession>
<dbReference type="PANTHER" id="PTHR38436">
    <property type="entry name" value="POLYKETIDE CYCLASE SNOAL-LIKE DOMAIN"/>
    <property type="match status" value="1"/>
</dbReference>
<dbReference type="SUPFAM" id="SSF54427">
    <property type="entry name" value="NTF2-like"/>
    <property type="match status" value="1"/>
</dbReference>